<evidence type="ECO:0000259" key="7">
    <source>
        <dbReference type="PROSITE" id="PS50240"/>
    </source>
</evidence>
<keyword evidence="2 6" id="KW-0732">Signal</keyword>
<dbReference type="InterPro" id="IPR001254">
    <property type="entry name" value="Trypsin_dom"/>
</dbReference>
<reference evidence="8" key="1">
    <citation type="submission" date="2025-08" db="UniProtKB">
        <authorList>
            <consortium name="Ensembl"/>
        </authorList>
    </citation>
    <scope>IDENTIFICATION</scope>
</reference>
<evidence type="ECO:0000313" key="8">
    <source>
        <dbReference type="Ensembl" id="ENSOSUP00000007787.1"/>
    </source>
</evidence>
<name>A0A8C8AMW8_9STRI</name>
<accession>A0A8C8AMW8</accession>
<dbReference type="Ensembl" id="ENSOSUT00000008087.1">
    <property type="protein sequence ID" value="ENSOSUP00000007787.1"/>
    <property type="gene ID" value="ENSOSUG00000005188.1"/>
</dbReference>
<evidence type="ECO:0000256" key="2">
    <source>
        <dbReference type="ARBA" id="ARBA00022729"/>
    </source>
</evidence>
<feature type="domain" description="Peptidase S1" evidence="7">
    <location>
        <begin position="49"/>
        <end position="224"/>
    </location>
</feature>
<evidence type="ECO:0000256" key="5">
    <source>
        <dbReference type="ARBA" id="ARBA00023145"/>
    </source>
</evidence>
<dbReference type="InterPro" id="IPR009003">
    <property type="entry name" value="Peptidase_S1_PA"/>
</dbReference>
<evidence type="ECO:0000256" key="3">
    <source>
        <dbReference type="ARBA" id="ARBA00022801"/>
    </source>
</evidence>
<evidence type="ECO:0000256" key="6">
    <source>
        <dbReference type="SAM" id="SignalP"/>
    </source>
</evidence>
<dbReference type="CDD" id="cd00190">
    <property type="entry name" value="Tryp_SPc"/>
    <property type="match status" value="1"/>
</dbReference>
<dbReference type="InterPro" id="IPR043504">
    <property type="entry name" value="Peptidase_S1_PA_chymotrypsin"/>
</dbReference>
<dbReference type="GO" id="GO:0005615">
    <property type="term" value="C:extracellular space"/>
    <property type="evidence" value="ECO:0007669"/>
    <property type="project" value="TreeGrafter"/>
</dbReference>
<dbReference type="PROSITE" id="PS50240">
    <property type="entry name" value="TRYPSIN_DOM"/>
    <property type="match status" value="1"/>
</dbReference>
<keyword evidence="1" id="KW-0645">Protease</keyword>
<dbReference type="PANTHER" id="PTHR24264">
    <property type="entry name" value="TRYPSIN-RELATED"/>
    <property type="match status" value="1"/>
</dbReference>
<keyword evidence="4" id="KW-0720">Serine protease</keyword>
<proteinExistence type="predicted"/>
<dbReference type="Proteomes" id="UP000694552">
    <property type="component" value="Unplaced"/>
</dbReference>
<organism evidence="8 9">
    <name type="scientific">Otus sunia</name>
    <name type="common">Oriental scops-owl</name>
    <dbReference type="NCBI Taxonomy" id="257818"/>
    <lineage>
        <taxon>Eukaryota</taxon>
        <taxon>Metazoa</taxon>
        <taxon>Chordata</taxon>
        <taxon>Craniata</taxon>
        <taxon>Vertebrata</taxon>
        <taxon>Euteleostomi</taxon>
        <taxon>Archelosauria</taxon>
        <taxon>Archosauria</taxon>
        <taxon>Dinosauria</taxon>
        <taxon>Saurischia</taxon>
        <taxon>Theropoda</taxon>
        <taxon>Coelurosauria</taxon>
        <taxon>Aves</taxon>
        <taxon>Neognathae</taxon>
        <taxon>Neoaves</taxon>
        <taxon>Telluraves</taxon>
        <taxon>Strigiformes</taxon>
        <taxon>Strigidae</taxon>
        <taxon>Otus</taxon>
    </lineage>
</organism>
<reference evidence="8" key="2">
    <citation type="submission" date="2025-09" db="UniProtKB">
        <authorList>
            <consortium name="Ensembl"/>
        </authorList>
    </citation>
    <scope>IDENTIFICATION</scope>
</reference>
<evidence type="ECO:0000313" key="9">
    <source>
        <dbReference type="Proteomes" id="UP000694552"/>
    </source>
</evidence>
<keyword evidence="3" id="KW-0378">Hydrolase</keyword>
<feature type="chain" id="PRO_5034149827" description="Peptidase S1 domain-containing protein" evidence="6">
    <location>
        <begin position="45"/>
        <end position="225"/>
    </location>
</feature>
<feature type="signal peptide" evidence="6">
    <location>
        <begin position="1"/>
        <end position="44"/>
    </location>
</feature>
<dbReference type="Gene3D" id="2.40.10.10">
    <property type="entry name" value="Trypsin-like serine proteases"/>
    <property type="match status" value="3"/>
</dbReference>
<keyword evidence="5" id="KW-0865">Zymogen</keyword>
<dbReference type="AlphaFoldDB" id="A0A8C8AMW8"/>
<dbReference type="InterPro" id="IPR050127">
    <property type="entry name" value="Serine_Proteases_S1"/>
</dbReference>
<dbReference type="SUPFAM" id="SSF50494">
    <property type="entry name" value="Trypsin-like serine proteases"/>
    <property type="match status" value="1"/>
</dbReference>
<protein>
    <recommendedName>
        <fullName evidence="7">Peptidase S1 domain-containing protein</fullName>
    </recommendedName>
</protein>
<dbReference type="GO" id="GO:0004252">
    <property type="term" value="F:serine-type endopeptidase activity"/>
    <property type="evidence" value="ECO:0007669"/>
    <property type="project" value="InterPro"/>
</dbReference>
<dbReference type="PANTHER" id="PTHR24264:SF57">
    <property type="entry name" value="TRYPSIN-2"/>
    <property type="match status" value="1"/>
</dbReference>
<dbReference type="GO" id="GO:0006508">
    <property type="term" value="P:proteolysis"/>
    <property type="evidence" value="ECO:0007669"/>
    <property type="project" value="UniProtKB-KW"/>
</dbReference>
<sequence length="225" mass="25016">GGVFHHLLFASVIDNQRHTCCCETQFPFSAFFFFLFCFSFPGDADDDKVWEATNCPEHSVPYWCPLNVGYHFCGGSLISNQWVLSPYTSEDGREHSELVRSAALIIYHPRYNSGSLDNDIMLIKMATTMDYSADIQLTALLRNTLSSGSANFPMCQEAYPGEITSNMICVGFLDGGKGYDSGPAVCIGKLQGIVSWENEYALKGYPSVYTKVCNYVDRIKQIIAA</sequence>
<evidence type="ECO:0000256" key="1">
    <source>
        <dbReference type="ARBA" id="ARBA00022670"/>
    </source>
</evidence>
<dbReference type="SMART" id="SM00020">
    <property type="entry name" value="Tryp_SPc"/>
    <property type="match status" value="1"/>
</dbReference>
<evidence type="ECO:0000256" key="4">
    <source>
        <dbReference type="ARBA" id="ARBA00022825"/>
    </source>
</evidence>
<dbReference type="Pfam" id="PF00089">
    <property type="entry name" value="Trypsin"/>
    <property type="match status" value="2"/>
</dbReference>
<keyword evidence="9" id="KW-1185">Reference proteome</keyword>